<feature type="non-terminal residue" evidence="2">
    <location>
        <position position="1"/>
    </location>
</feature>
<gene>
    <name evidence="2" type="ORF">JOQ06_012394</name>
</gene>
<dbReference type="AlphaFoldDB" id="A0AAD6BD28"/>
<evidence type="ECO:0000313" key="3">
    <source>
        <dbReference type="Proteomes" id="UP001219934"/>
    </source>
</evidence>
<sequence length="72" mass="7872">CAPSCGAIEQLQCEQLTSIDFSSGFFWSRSTAALCGTEGHGSMLLQEVKRNKRAARQRPEQQRSVITPPGSM</sequence>
<dbReference type="Proteomes" id="UP001219934">
    <property type="component" value="Unassembled WGS sequence"/>
</dbReference>
<protein>
    <submittedName>
        <fullName evidence="2">Uncharacterized protein</fullName>
    </submittedName>
</protein>
<feature type="non-terminal residue" evidence="2">
    <location>
        <position position="72"/>
    </location>
</feature>
<accession>A0AAD6BD28</accession>
<feature type="region of interest" description="Disordered" evidence="1">
    <location>
        <begin position="50"/>
        <end position="72"/>
    </location>
</feature>
<dbReference type="EMBL" id="JAPTMU010000006">
    <property type="protein sequence ID" value="KAJ4942538.1"/>
    <property type="molecule type" value="Genomic_DNA"/>
</dbReference>
<evidence type="ECO:0000256" key="1">
    <source>
        <dbReference type="SAM" id="MobiDB-lite"/>
    </source>
</evidence>
<organism evidence="2 3">
    <name type="scientific">Pogonophryne albipinna</name>
    <dbReference type="NCBI Taxonomy" id="1090488"/>
    <lineage>
        <taxon>Eukaryota</taxon>
        <taxon>Metazoa</taxon>
        <taxon>Chordata</taxon>
        <taxon>Craniata</taxon>
        <taxon>Vertebrata</taxon>
        <taxon>Euteleostomi</taxon>
        <taxon>Actinopterygii</taxon>
        <taxon>Neopterygii</taxon>
        <taxon>Teleostei</taxon>
        <taxon>Neoteleostei</taxon>
        <taxon>Acanthomorphata</taxon>
        <taxon>Eupercaria</taxon>
        <taxon>Perciformes</taxon>
        <taxon>Notothenioidei</taxon>
        <taxon>Pogonophryne</taxon>
    </lineage>
</organism>
<keyword evidence="3" id="KW-1185">Reference proteome</keyword>
<comment type="caution">
    <text evidence="2">The sequence shown here is derived from an EMBL/GenBank/DDBJ whole genome shotgun (WGS) entry which is preliminary data.</text>
</comment>
<name>A0AAD6BD28_9TELE</name>
<evidence type="ECO:0000313" key="2">
    <source>
        <dbReference type="EMBL" id="KAJ4942538.1"/>
    </source>
</evidence>
<proteinExistence type="predicted"/>
<reference evidence="2" key="1">
    <citation type="submission" date="2022-11" db="EMBL/GenBank/DDBJ databases">
        <title>Chromosome-level genome of Pogonophryne albipinna.</title>
        <authorList>
            <person name="Jo E."/>
        </authorList>
    </citation>
    <scope>NUCLEOTIDE SEQUENCE</scope>
    <source>
        <strain evidence="2">SGF0006</strain>
        <tissue evidence="2">Muscle</tissue>
    </source>
</reference>